<dbReference type="Proteomes" id="UP000515292">
    <property type="component" value="Chromosome"/>
</dbReference>
<dbReference type="CDD" id="cd16393">
    <property type="entry name" value="SPO0J_N"/>
    <property type="match status" value="1"/>
</dbReference>
<dbReference type="InterPro" id="IPR057240">
    <property type="entry name" value="ParB_dimer_C"/>
</dbReference>
<dbReference type="GO" id="GO:0007059">
    <property type="term" value="P:chromosome segregation"/>
    <property type="evidence" value="ECO:0007669"/>
    <property type="project" value="UniProtKB-KW"/>
</dbReference>
<comment type="function">
    <text evidence="4">Involved in chromosome partition. Localize to both poles of the predivisional cell following completion of DNA replication. Binds to the DNA origin of replication.</text>
</comment>
<dbReference type="RefSeq" id="WP_182295884.1">
    <property type="nucleotide sequence ID" value="NZ_CP059851.1"/>
</dbReference>
<feature type="domain" description="ParB-like N-terminal" evidence="5">
    <location>
        <begin position="33"/>
        <end position="123"/>
    </location>
</feature>
<keyword evidence="7" id="KW-1185">Reference proteome</keyword>
<evidence type="ECO:0000256" key="3">
    <source>
        <dbReference type="ARBA" id="ARBA00023125"/>
    </source>
</evidence>
<dbReference type="InterPro" id="IPR036086">
    <property type="entry name" value="ParB/Sulfiredoxin_sf"/>
</dbReference>
<evidence type="ECO:0000256" key="1">
    <source>
        <dbReference type="ARBA" id="ARBA00006295"/>
    </source>
</evidence>
<evidence type="ECO:0000313" key="6">
    <source>
        <dbReference type="EMBL" id="QMW22720.1"/>
    </source>
</evidence>
<evidence type="ECO:0000256" key="4">
    <source>
        <dbReference type="ARBA" id="ARBA00025472"/>
    </source>
</evidence>
<dbReference type="AlphaFoldDB" id="A0A7G5IH78"/>
<dbReference type="GO" id="GO:0003677">
    <property type="term" value="F:DNA binding"/>
    <property type="evidence" value="ECO:0007669"/>
    <property type="project" value="UniProtKB-KW"/>
</dbReference>
<dbReference type="Pfam" id="PF02195">
    <property type="entry name" value="ParB_N"/>
    <property type="match status" value="1"/>
</dbReference>
<proteinExistence type="inferred from homology"/>
<dbReference type="Gene3D" id="3.90.1530.30">
    <property type="match status" value="1"/>
</dbReference>
<comment type="similarity">
    <text evidence="1">Belongs to the ParB family.</text>
</comment>
<dbReference type="InterPro" id="IPR003115">
    <property type="entry name" value="ParB_N"/>
</dbReference>
<dbReference type="Pfam" id="PF23552">
    <property type="entry name" value="ParB_C"/>
    <property type="match status" value="1"/>
</dbReference>
<evidence type="ECO:0000259" key="5">
    <source>
        <dbReference type="SMART" id="SM00470"/>
    </source>
</evidence>
<protein>
    <submittedName>
        <fullName evidence="6">ParB/RepB/Spo0J family partition protein</fullName>
    </submittedName>
</protein>
<dbReference type="PANTHER" id="PTHR33375">
    <property type="entry name" value="CHROMOSOME-PARTITIONING PROTEIN PARB-RELATED"/>
    <property type="match status" value="1"/>
</dbReference>
<dbReference type="FunFam" id="1.10.10.2830:FF:000001">
    <property type="entry name" value="Chromosome partitioning protein ParB"/>
    <property type="match status" value="1"/>
</dbReference>
<dbReference type="InterPro" id="IPR050336">
    <property type="entry name" value="Chromosome_partition/occlusion"/>
</dbReference>
<gene>
    <name evidence="6" type="ORF">H3309_15675</name>
</gene>
<organism evidence="6 7">
    <name type="scientific">Sandaracinobacteroides saxicola</name>
    <dbReference type="NCBI Taxonomy" id="2759707"/>
    <lineage>
        <taxon>Bacteria</taxon>
        <taxon>Pseudomonadati</taxon>
        <taxon>Pseudomonadota</taxon>
        <taxon>Alphaproteobacteria</taxon>
        <taxon>Sphingomonadales</taxon>
        <taxon>Sphingosinicellaceae</taxon>
        <taxon>Sandaracinobacteroides</taxon>
    </lineage>
</organism>
<evidence type="ECO:0000313" key="7">
    <source>
        <dbReference type="Proteomes" id="UP000515292"/>
    </source>
</evidence>
<reference evidence="6 7" key="1">
    <citation type="submission" date="2020-07" db="EMBL/GenBank/DDBJ databases">
        <title>Complete genome sequence for Sandaracinobacter sp. M6.</title>
        <authorList>
            <person name="Tang Y."/>
            <person name="Liu Q."/>
            <person name="Guo Z."/>
            <person name="Lei P."/>
            <person name="Huang B."/>
        </authorList>
    </citation>
    <scope>NUCLEOTIDE SEQUENCE [LARGE SCALE GENOMIC DNA]</scope>
    <source>
        <strain evidence="6 7">M6</strain>
    </source>
</reference>
<dbReference type="PANTHER" id="PTHR33375:SF1">
    <property type="entry name" value="CHROMOSOME-PARTITIONING PROTEIN PARB-RELATED"/>
    <property type="match status" value="1"/>
</dbReference>
<keyword evidence="3" id="KW-0238">DNA-binding</keyword>
<dbReference type="InterPro" id="IPR004437">
    <property type="entry name" value="ParB/RepB/Spo0J"/>
</dbReference>
<dbReference type="Pfam" id="PF17762">
    <property type="entry name" value="HTH_ParB"/>
    <property type="match status" value="1"/>
</dbReference>
<evidence type="ECO:0000256" key="2">
    <source>
        <dbReference type="ARBA" id="ARBA00022829"/>
    </source>
</evidence>
<dbReference type="SUPFAM" id="SSF110849">
    <property type="entry name" value="ParB/Sulfiredoxin"/>
    <property type="match status" value="1"/>
</dbReference>
<dbReference type="InterPro" id="IPR041468">
    <property type="entry name" value="HTH_ParB/Spo0J"/>
</dbReference>
<dbReference type="NCBIfam" id="TIGR00180">
    <property type="entry name" value="parB_part"/>
    <property type="match status" value="1"/>
</dbReference>
<dbReference type="GO" id="GO:0005694">
    <property type="term" value="C:chromosome"/>
    <property type="evidence" value="ECO:0007669"/>
    <property type="project" value="TreeGrafter"/>
</dbReference>
<dbReference type="EMBL" id="CP059851">
    <property type="protein sequence ID" value="QMW22720.1"/>
    <property type="molecule type" value="Genomic_DNA"/>
</dbReference>
<dbReference type="FunFam" id="3.90.1530.30:FF:000001">
    <property type="entry name" value="Chromosome partitioning protein ParB"/>
    <property type="match status" value="1"/>
</dbReference>
<name>A0A7G5IH78_9SPHN</name>
<keyword evidence="2" id="KW-0159">Chromosome partition</keyword>
<sequence length="286" mass="31280">MTEAAAKRGLGRGLSALLDEMGAPAKPKSGDTLMLPIAMIAPNPDQPRRHFDPAALEELASSIRNMGLLQPIVVTAEREGRHIIVAGERRWRAARMAGRHDIPVIIHDVDGESILEAALVENIQRAELNPMEEAQAYRQLMYRHQVDHELMAKRVGKSRSHISNMVRLVYLPEEVQAMVADGRLSLGHAKVLAGVEEPLALARRVVEQALTVRQLEALVRAKGMAKPRKAKPARDADIEALERNIADSTGLKTRIEAKDGAGQVTLSFSSLDQLDLIVARLGSGSF</sequence>
<dbReference type="Gene3D" id="1.10.10.2830">
    <property type="match status" value="1"/>
</dbReference>
<dbReference type="SMART" id="SM00470">
    <property type="entry name" value="ParB"/>
    <property type="match status" value="1"/>
</dbReference>
<accession>A0A7G5IH78</accession>
<dbReference type="KEGG" id="sand:H3309_15675"/>